<evidence type="ECO:0000313" key="1">
    <source>
        <dbReference type="EMBL" id="GFY72976.1"/>
    </source>
</evidence>
<dbReference type="AlphaFoldDB" id="A0A8X6YL95"/>
<protein>
    <submittedName>
        <fullName evidence="1">Uncharacterized protein</fullName>
    </submittedName>
</protein>
<dbReference type="OrthoDB" id="10452212at2759"/>
<comment type="caution">
    <text evidence="1">The sequence shown here is derived from an EMBL/GenBank/DDBJ whole genome shotgun (WGS) entry which is preliminary data.</text>
</comment>
<accession>A0A8X6YL95</accession>
<gene>
    <name evidence="1" type="ORF">TNIN_1751</name>
</gene>
<reference evidence="1" key="1">
    <citation type="submission" date="2020-08" db="EMBL/GenBank/DDBJ databases">
        <title>Multicomponent nature underlies the extraordinary mechanical properties of spider dragline silk.</title>
        <authorList>
            <person name="Kono N."/>
            <person name="Nakamura H."/>
            <person name="Mori M."/>
            <person name="Yoshida Y."/>
            <person name="Ohtoshi R."/>
            <person name="Malay A.D."/>
            <person name="Moran D.A.P."/>
            <person name="Tomita M."/>
            <person name="Numata K."/>
            <person name="Arakawa K."/>
        </authorList>
    </citation>
    <scope>NUCLEOTIDE SEQUENCE</scope>
</reference>
<sequence>MGTANCTVRFFPPSHSHSLTEQELQRTCGVHGLSCSPTFTAELKKVSCLYNWGDGTSSFPDLNIVELIYLEFLSKNSERHLNRSVCSLFY</sequence>
<dbReference type="Proteomes" id="UP000886998">
    <property type="component" value="Unassembled WGS sequence"/>
</dbReference>
<keyword evidence="2" id="KW-1185">Reference proteome</keyword>
<dbReference type="EMBL" id="BMAV01019752">
    <property type="protein sequence ID" value="GFY72976.1"/>
    <property type="molecule type" value="Genomic_DNA"/>
</dbReference>
<name>A0A8X6YL95_9ARAC</name>
<evidence type="ECO:0000313" key="2">
    <source>
        <dbReference type="Proteomes" id="UP000886998"/>
    </source>
</evidence>
<organism evidence="1 2">
    <name type="scientific">Trichonephila inaurata madagascariensis</name>
    <dbReference type="NCBI Taxonomy" id="2747483"/>
    <lineage>
        <taxon>Eukaryota</taxon>
        <taxon>Metazoa</taxon>
        <taxon>Ecdysozoa</taxon>
        <taxon>Arthropoda</taxon>
        <taxon>Chelicerata</taxon>
        <taxon>Arachnida</taxon>
        <taxon>Araneae</taxon>
        <taxon>Araneomorphae</taxon>
        <taxon>Entelegynae</taxon>
        <taxon>Araneoidea</taxon>
        <taxon>Nephilidae</taxon>
        <taxon>Trichonephila</taxon>
        <taxon>Trichonephila inaurata</taxon>
    </lineage>
</organism>
<proteinExistence type="predicted"/>